<dbReference type="SMART" id="SM00387">
    <property type="entry name" value="HATPase_c"/>
    <property type="match status" value="1"/>
</dbReference>
<dbReference type="Proteomes" id="UP000199153">
    <property type="component" value="Unassembled WGS sequence"/>
</dbReference>
<dbReference type="InterPro" id="IPR035965">
    <property type="entry name" value="PAS-like_dom_sf"/>
</dbReference>
<dbReference type="SMART" id="SM00388">
    <property type="entry name" value="HisKA"/>
    <property type="match status" value="1"/>
</dbReference>
<dbReference type="EMBL" id="FOVL01000037">
    <property type="protein sequence ID" value="SFN98804.1"/>
    <property type="molecule type" value="Genomic_DNA"/>
</dbReference>
<dbReference type="InterPro" id="IPR003594">
    <property type="entry name" value="HATPase_dom"/>
</dbReference>
<evidence type="ECO:0000256" key="5">
    <source>
        <dbReference type="ARBA" id="ARBA00022777"/>
    </source>
</evidence>
<evidence type="ECO:0000256" key="3">
    <source>
        <dbReference type="ARBA" id="ARBA00022553"/>
    </source>
</evidence>
<evidence type="ECO:0000256" key="4">
    <source>
        <dbReference type="ARBA" id="ARBA00022679"/>
    </source>
</evidence>
<dbReference type="Gene3D" id="3.30.565.10">
    <property type="entry name" value="Histidine kinase-like ATPase, C-terminal domain"/>
    <property type="match status" value="1"/>
</dbReference>
<dbReference type="CDD" id="cd00130">
    <property type="entry name" value="PAS"/>
    <property type="match status" value="5"/>
</dbReference>
<dbReference type="STRING" id="287099.SAMN05660413_03343"/>
<keyword evidence="4" id="KW-0808">Transferase</keyword>
<dbReference type="GO" id="GO:0000155">
    <property type="term" value="F:phosphorelay sensor kinase activity"/>
    <property type="evidence" value="ECO:0007669"/>
    <property type="project" value="InterPro"/>
</dbReference>
<dbReference type="InterPro" id="IPR052162">
    <property type="entry name" value="Sensor_kinase/Photoreceptor"/>
</dbReference>
<dbReference type="PROSITE" id="PS50113">
    <property type="entry name" value="PAC"/>
    <property type="match status" value="3"/>
</dbReference>
<evidence type="ECO:0000313" key="10">
    <source>
        <dbReference type="Proteomes" id="UP000199153"/>
    </source>
</evidence>
<dbReference type="Pfam" id="PF00512">
    <property type="entry name" value="HisKA"/>
    <property type="match status" value="1"/>
</dbReference>
<dbReference type="InterPro" id="IPR000700">
    <property type="entry name" value="PAS-assoc_C"/>
</dbReference>
<dbReference type="Gene3D" id="3.30.450.20">
    <property type="entry name" value="PAS domain"/>
    <property type="match status" value="7"/>
</dbReference>
<keyword evidence="5" id="KW-0418">Kinase</keyword>
<dbReference type="SUPFAM" id="SSF55874">
    <property type="entry name" value="ATPase domain of HSP90 chaperone/DNA topoisomerase II/histidine kinase"/>
    <property type="match status" value="1"/>
</dbReference>
<dbReference type="InterPro" id="IPR001610">
    <property type="entry name" value="PAC"/>
</dbReference>
<dbReference type="InterPro" id="IPR004358">
    <property type="entry name" value="Sig_transdc_His_kin-like_C"/>
</dbReference>
<dbReference type="SUPFAM" id="SSF47384">
    <property type="entry name" value="Homodimeric domain of signal transducing histidine kinase"/>
    <property type="match status" value="1"/>
</dbReference>
<dbReference type="PRINTS" id="PR00344">
    <property type="entry name" value="BCTRLSENSOR"/>
</dbReference>
<dbReference type="InterPro" id="IPR003661">
    <property type="entry name" value="HisK_dim/P_dom"/>
</dbReference>
<feature type="domain" description="PAC" evidence="8">
    <location>
        <begin position="698"/>
        <end position="750"/>
    </location>
</feature>
<feature type="domain" description="PAC" evidence="8">
    <location>
        <begin position="440"/>
        <end position="492"/>
    </location>
</feature>
<organism evidence="9 10">
    <name type="scientific">Salegentibacter flavus</name>
    <dbReference type="NCBI Taxonomy" id="287099"/>
    <lineage>
        <taxon>Bacteria</taxon>
        <taxon>Pseudomonadati</taxon>
        <taxon>Bacteroidota</taxon>
        <taxon>Flavobacteriia</taxon>
        <taxon>Flavobacteriales</taxon>
        <taxon>Flavobacteriaceae</taxon>
        <taxon>Salegentibacter</taxon>
    </lineage>
</organism>
<dbReference type="InterPro" id="IPR036890">
    <property type="entry name" value="HATPase_C_sf"/>
</dbReference>
<dbReference type="SUPFAM" id="SSF55785">
    <property type="entry name" value="PYP-like sensor domain (PAS domain)"/>
    <property type="match status" value="7"/>
</dbReference>
<dbReference type="Pfam" id="PF08448">
    <property type="entry name" value="PAS_4"/>
    <property type="match status" value="1"/>
</dbReference>
<feature type="domain" description="PAC" evidence="8">
    <location>
        <begin position="187"/>
        <end position="238"/>
    </location>
</feature>
<proteinExistence type="predicted"/>
<reference evidence="9 10" key="1">
    <citation type="submission" date="2016-10" db="EMBL/GenBank/DDBJ databases">
        <authorList>
            <person name="de Groot N.N."/>
        </authorList>
    </citation>
    <scope>NUCLEOTIDE SEQUENCE [LARGE SCALE GENOMIC DNA]</scope>
    <source>
        <strain evidence="9 10">DSM 17794</strain>
    </source>
</reference>
<feature type="domain" description="PAS" evidence="7">
    <location>
        <begin position="871"/>
        <end position="922"/>
    </location>
</feature>
<dbReference type="InterPro" id="IPR036097">
    <property type="entry name" value="HisK_dim/P_sf"/>
</dbReference>
<gene>
    <name evidence="9" type="ORF">SAMN05660413_03343</name>
</gene>
<dbReference type="EC" id="2.7.13.3" evidence="2"/>
<dbReference type="Pfam" id="PF02518">
    <property type="entry name" value="HATPase_c"/>
    <property type="match status" value="1"/>
</dbReference>
<dbReference type="InterPro" id="IPR000014">
    <property type="entry name" value="PAS"/>
</dbReference>
<feature type="domain" description="Histidine kinase" evidence="6">
    <location>
        <begin position="1012"/>
        <end position="1226"/>
    </location>
</feature>
<keyword evidence="3" id="KW-0597">Phosphoprotein</keyword>
<evidence type="ECO:0000259" key="7">
    <source>
        <dbReference type="PROSITE" id="PS50112"/>
    </source>
</evidence>
<dbReference type="SMART" id="SM00091">
    <property type="entry name" value="PAS"/>
    <property type="match status" value="6"/>
</dbReference>
<evidence type="ECO:0000256" key="1">
    <source>
        <dbReference type="ARBA" id="ARBA00000085"/>
    </source>
</evidence>
<evidence type="ECO:0000313" key="9">
    <source>
        <dbReference type="EMBL" id="SFN98804.1"/>
    </source>
</evidence>
<dbReference type="PANTHER" id="PTHR43304">
    <property type="entry name" value="PHYTOCHROME-LIKE PROTEIN CPH1"/>
    <property type="match status" value="1"/>
</dbReference>
<dbReference type="Gene3D" id="2.10.70.100">
    <property type="match status" value="1"/>
</dbReference>
<protein>
    <recommendedName>
        <fullName evidence="2">histidine kinase</fullName>
        <ecNumber evidence="2">2.7.13.3</ecNumber>
    </recommendedName>
</protein>
<dbReference type="PANTHER" id="PTHR43304:SF1">
    <property type="entry name" value="PAC DOMAIN-CONTAINING PROTEIN"/>
    <property type="match status" value="1"/>
</dbReference>
<dbReference type="NCBIfam" id="TIGR00229">
    <property type="entry name" value="sensory_box"/>
    <property type="match status" value="7"/>
</dbReference>
<sequence length="1243" mass="143829">MEKMLRILYLKDPIPLDKQVDFNLEKDYNVRTVLDRQELETSLKGFTPHVLLCSLESTISPKEVLDILELPKEQPLVIISVINGNLKDVLPLLESTSPHLRERNSKKAKEDEPEELEKQYKTVYQNSLDGILITQPDGTILSANPTACQMLEMTEEEVCRAGRFGLVDSEDPRLAYAISQREKEGKVHAELTFIKKSGVKFPVELTTSVFKDAQGDLKTTMILRDITERKKVEEQLKISHESYKTIFYNSPIPYIIYDQETLEIIDVNQVAIDNYGYTRKEFTGLSIIDLRPPQEVPHLKMHLRNTKNAEKTSRYGKFVHLKKDGAQIKVEVYGYSFSYNNRICRLAACIDITEKEERLNLLKEKHARLTTAQEIAKIGYWELNIASQTLFFNEMMYKIWGVDKSTYFPSLSSIEESIHSDDRNKFIKAQENSIKNGKKHNVEYRILLPNGETKWVHERGRILTWEDGNPQTVERTVQDVTEQKTYFEKLSTSESRYRGIVKSQTNYLIRTDLQGNYTYYNEKFYSDFGWLYRDNGIVGQNSMSSIKEYHHSAVIDLVQRCVLAPGKTFQIEIDKPMKKKSGVRTTLWDFVCLTDAKGEPTEIQCVGIDISARVKAERQLKDSELRYQLITEATSDAIWDWDIDTGNLCWGKSFKSMFGHDPEDFNTIESWAKILHPDDVERVTEDLFAVIEGPKKKWVCEYRLKKKNGEYAYVIDKGSILRDKNNKAYRAVGSLQDITERKKLEDLLDKANTLSRIGSFELDLKNGELYWSPMTRAIHGVKEDYIPEVKTTIDFYKEGKSRNRIKKVLGKAIRKNKAFDEEFEIVTGSGEEIWVRVMGQPEVENGKCIRINGSFQDINKIKHAELEVLKASREKEILLESIGDAFFAVDENWTVTYWNKHAARLLNCPKERILKKNLWEVFSDTAGFASHRNYEATMKDKKKRHFETYCESTSAWHDVTAYPSHKGLSVFFKDITQRKTADVKLRELNKSLRAHTRELVTANKGLEQFSYIVSHNLRSPVANILGLANLLQYSEYPQEVKETFFDEIFSNVDRLDSVITDLNSILQVKEDKKAKKEKIDLNKLISGIEFSIQHLINKEKAEIRCNFQETASITTVKTYFYSIFYNLIINSIKYRKPDIQPVIEINTIRKGEFIIFTFKDNGMGMDLTSKKDQIFNLYKRFHHHIEGKGMGLFMVKTQVEMLGGKITVESQLKQGTTFTIIFKENVSQINQENEAAMSVFDSR</sequence>
<accession>A0A1I5DHR3</accession>
<evidence type="ECO:0000259" key="8">
    <source>
        <dbReference type="PROSITE" id="PS50113"/>
    </source>
</evidence>
<feature type="domain" description="PAS" evidence="7">
    <location>
        <begin position="116"/>
        <end position="158"/>
    </location>
</feature>
<dbReference type="SMART" id="SM00086">
    <property type="entry name" value="PAC"/>
    <property type="match status" value="6"/>
</dbReference>
<dbReference type="InterPro" id="IPR013656">
    <property type="entry name" value="PAS_4"/>
</dbReference>
<dbReference type="Pfam" id="PF13426">
    <property type="entry name" value="PAS_9"/>
    <property type="match status" value="2"/>
</dbReference>
<dbReference type="InterPro" id="IPR013655">
    <property type="entry name" value="PAS_fold_3"/>
</dbReference>
<dbReference type="CDD" id="cd00082">
    <property type="entry name" value="HisKA"/>
    <property type="match status" value="1"/>
</dbReference>
<dbReference type="Pfam" id="PF08447">
    <property type="entry name" value="PAS_3"/>
    <property type="match status" value="3"/>
</dbReference>
<evidence type="ECO:0000256" key="2">
    <source>
        <dbReference type="ARBA" id="ARBA00012438"/>
    </source>
</evidence>
<feature type="domain" description="PAS" evidence="7">
    <location>
        <begin position="623"/>
        <end position="694"/>
    </location>
</feature>
<comment type="catalytic activity">
    <reaction evidence="1">
        <text>ATP + protein L-histidine = ADP + protein N-phospho-L-histidine.</text>
        <dbReference type="EC" id="2.7.13.3"/>
    </reaction>
</comment>
<dbReference type="Gene3D" id="1.10.287.130">
    <property type="match status" value="1"/>
</dbReference>
<feature type="domain" description="PAS" evidence="7">
    <location>
        <begin position="239"/>
        <end position="310"/>
    </location>
</feature>
<keyword evidence="10" id="KW-1185">Reference proteome</keyword>
<dbReference type="PROSITE" id="PS50109">
    <property type="entry name" value="HIS_KIN"/>
    <property type="match status" value="1"/>
</dbReference>
<dbReference type="InterPro" id="IPR005467">
    <property type="entry name" value="His_kinase_dom"/>
</dbReference>
<name>A0A1I5DHR3_9FLAO</name>
<dbReference type="AlphaFoldDB" id="A0A1I5DHR3"/>
<dbReference type="PROSITE" id="PS50112">
    <property type="entry name" value="PAS"/>
    <property type="match status" value="4"/>
</dbReference>
<evidence type="ECO:0000259" key="6">
    <source>
        <dbReference type="PROSITE" id="PS50109"/>
    </source>
</evidence>